<comment type="caution">
    <text evidence="9">The sequence shown here is derived from an EMBL/GenBank/DDBJ whole genome shotgun (WGS) entry which is preliminary data.</text>
</comment>
<protein>
    <recommendedName>
        <fullName evidence="3">ribonuclease H</fullName>
        <ecNumber evidence="3">3.1.26.4</ecNumber>
    </recommendedName>
</protein>
<dbReference type="Proteomes" id="UP000738349">
    <property type="component" value="Unassembled WGS sequence"/>
</dbReference>
<gene>
    <name evidence="9" type="ORF">EDB81DRAFT_645718</name>
</gene>
<dbReference type="InterPro" id="IPR050092">
    <property type="entry name" value="RNase_H"/>
</dbReference>
<sequence length="218" mass="24639">MALSGPPVADDGEIFDRFFDPQFSPLHLDVPENQLVVYNTVKKRASLQIKHPKTGAIKMDKTTLVIYIDGATRDAGTRDARASWSVYFGPQSCYNSRGLLDPKLPQTGRRAEIAALSKALDKLEHIIACDLHLQEIYFVSDSPYLVRAMVELIDGWIENRGRTEEGQKVPHYEALKTIHERIDELTYGDEGGVDFKFWLVPPQKNRNAHAFANSVFNH</sequence>
<dbReference type="OrthoDB" id="245563at2759"/>
<evidence type="ECO:0000256" key="2">
    <source>
        <dbReference type="ARBA" id="ARBA00005300"/>
    </source>
</evidence>
<dbReference type="InterPro" id="IPR036397">
    <property type="entry name" value="RNaseH_sf"/>
</dbReference>
<keyword evidence="5" id="KW-0479">Metal-binding</keyword>
<feature type="domain" description="RNase H type-1" evidence="8">
    <location>
        <begin position="60"/>
        <end position="218"/>
    </location>
</feature>
<name>A0A9P9J9P7_9HYPO</name>
<dbReference type="EMBL" id="JAGMUV010000005">
    <property type="protein sequence ID" value="KAH7155926.1"/>
    <property type="molecule type" value="Genomic_DNA"/>
</dbReference>
<dbReference type="PROSITE" id="PS50879">
    <property type="entry name" value="RNASE_H_1"/>
    <property type="match status" value="1"/>
</dbReference>
<dbReference type="InterPro" id="IPR012337">
    <property type="entry name" value="RNaseH-like_sf"/>
</dbReference>
<dbReference type="GO" id="GO:0003676">
    <property type="term" value="F:nucleic acid binding"/>
    <property type="evidence" value="ECO:0007669"/>
    <property type="project" value="InterPro"/>
</dbReference>
<evidence type="ECO:0000256" key="5">
    <source>
        <dbReference type="ARBA" id="ARBA00022723"/>
    </source>
</evidence>
<dbReference type="PANTHER" id="PTHR10642:SF26">
    <property type="entry name" value="RIBONUCLEASE H1"/>
    <property type="match status" value="1"/>
</dbReference>
<dbReference type="AlphaFoldDB" id="A0A9P9J9P7"/>
<evidence type="ECO:0000313" key="10">
    <source>
        <dbReference type="Proteomes" id="UP000738349"/>
    </source>
</evidence>
<proteinExistence type="inferred from homology"/>
<evidence type="ECO:0000256" key="4">
    <source>
        <dbReference type="ARBA" id="ARBA00022722"/>
    </source>
</evidence>
<reference evidence="9" key="1">
    <citation type="journal article" date="2021" name="Nat. Commun.">
        <title>Genetic determinants of endophytism in the Arabidopsis root mycobiome.</title>
        <authorList>
            <person name="Mesny F."/>
            <person name="Miyauchi S."/>
            <person name="Thiergart T."/>
            <person name="Pickel B."/>
            <person name="Atanasova L."/>
            <person name="Karlsson M."/>
            <person name="Huettel B."/>
            <person name="Barry K.W."/>
            <person name="Haridas S."/>
            <person name="Chen C."/>
            <person name="Bauer D."/>
            <person name="Andreopoulos W."/>
            <person name="Pangilinan J."/>
            <person name="LaButti K."/>
            <person name="Riley R."/>
            <person name="Lipzen A."/>
            <person name="Clum A."/>
            <person name="Drula E."/>
            <person name="Henrissat B."/>
            <person name="Kohler A."/>
            <person name="Grigoriev I.V."/>
            <person name="Martin F.M."/>
            <person name="Hacquard S."/>
        </authorList>
    </citation>
    <scope>NUCLEOTIDE SEQUENCE</scope>
    <source>
        <strain evidence="9">MPI-CAGE-AT-0147</strain>
    </source>
</reference>
<dbReference type="EC" id="3.1.26.4" evidence="3"/>
<evidence type="ECO:0000256" key="6">
    <source>
        <dbReference type="ARBA" id="ARBA00022759"/>
    </source>
</evidence>
<dbReference type="GO" id="GO:0043137">
    <property type="term" value="P:DNA replication, removal of RNA primer"/>
    <property type="evidence" value="ECO:0007669"/>
    <property type="project" value="TreeGrafter"/>
</dbReference>
<comment type="similarity">
    <text evidence="2">Belongs to the RNase H family.</text>
</comment>
<evidence type="ECO:0000313" key="9">
    <source>
        <dbReference type="EMBL" id="KAH7155926.1"/>
    </source>
</evidence>
<keyword evidence="7" id="KW-0378">Hydrolase</keyword>
<evidence type="ECO:0000256" key="3">
    <source>
        <dbReference type="ARBA" id="ARBA00012180"/>
    </source>
</evidence>
<dbReference type="Pfam" id="PF00075">
    <property type="entry name" value="RNase_H"/>
    <property type="match status" value="1"/>
</dbReference>
<dbReference type="GO" id="GO:0004523">
    <property type="term" value="F:RNA-DNA hybrid ribonuclease activity"/>
    <property type="evidence" value="ECO:0007669"/>
    <property type="project" value="UniProtKB-EC"/>
</dbReference>
<evidence type="ECO:0000259" key="8">
    <source>
        <dbReference type="PROSITE" id="PS50879"/>
    </source>
</evidence>
<dbReference type="SUPFAM" id="SSF53098">
    <property type="entry name" value="Ribonuclease H-like"/>
    <property type="match status" value="1"/>
</dbReference>
<dbReference type="GO" id="GO:0046872">
    <property type="term" value="F:metal ion binding"/>
    <property type="evidence" value="ECO:0007669"/>
    <property type="project" value="UniProtKB-KW"/>
</dbReference>
<keyword evidence="4" id="KW-0540">Nuclease</keyword>
<keyword evidence="6" id="KW-0255">Endonuclease</keyword>
<organism evidence="9 10">
    <name type="scientific">Dactylonectria macrodidyma</name>
    <dbReference type="NCBI Taxonomy" id="307937"/>
    <lineage>
        <taxon>Eukaryota</taxon>
        <taxon>Fungi</taxon>
        <taxon>Dikarya</taxon>
        <taxon>Ascomycota</taxon>
        <taxon>Pezizomycotina</taxon>
        <taxon>Sordariomycetes</taxon>
        <taxon>Hypocreomycetidae</taxon>
        <taxon>Hypocreales</taxon>
        <taxon>Nectriaceae</taxon>
        <taxon>Dactylonectria</taxon>
    </lineage>
</organism>
<evidence type="ECO:0000256" key="1">
    <source>
        <dbReference type="ARBA" id="ARBA00000077"/>
    </source>
</evidence>
<dbReference type="InterPro" id="IPR002156">
    <property type="entry name" value="RNaseH_domain"/>
</dbReference>
<dbReference type="PANTHER" id="PTHR10642">
    <property type="entry name" value="RIBONUCLEASE H1"/>
    <property type="match status" value="1"/>
</dbReference>
<dbReference type="Gene3D" id="3.30.420.10">
    <property type="entry name" value="Ribonuclease H-like superfamily/Ribonuclease H"/>
    <property type="match status" value="1"/>
</dbReference>
<comment type="catalytic activity">
    <reaction evidence="1">
        <text>Endonucleolytic cleavage to 5'-phosphomonoester.</text>
        <dbReference type="EC" id="3.1.26.4"/>
    </reaction>
</comment>
<keyword evidence="10" id="KW-1185">Reference proteome</keyword>
<accession>A0A9P9J9P7</accession>
<evidence type="ECO:0000256" key="7">
    <source>
        <dbReference type="ARBA" id="ARBA00022801"/>
    </source>
</evidence>